<reference evidence="1" key="2">
    <citation type="journal article" date="2021" name="PeerJ">
        <title>Extensive microbial diversity within the chicken gut microbiome revealed by metagenomics and culture.</title>
        <authorList>
            <person name="Gilroy R."/>
            <person name="Ravi A."/>
            <person name="Getino M."/>
            <person name="Pursley I."/>
            <person name="Horton D.L."/>
            <person name="Alikhan N.F."/>
            <person name="Baker D."/>
            <person name="Gharbi K."/>
            <person name="Hall N."/>
            <person name="Watson M."/>
            <person name="Adriaenssens E.M."/>
            <person name="Foster-Nyarko E."/>
            <person name="Jarju S."/>
            <person name="Secka A."/>
            <person name="Antonio M."/>
            <person name="Oren A."/>
            <person name="Chaudhuri R.R."/>
            <person name="La Ragione R."/>
            <person name="Hildebrand F."/>
            <person name="Pallen M.J."/>
        </authorList>
    </citation>
    <scope>NUCLEOTIDE SEQUENCE</scope>
    <source>
        <strain evidence="1">ChiW16-3235</strain>
    </source>
</reference>
<evidence type="ECO:0000313" key="2">
    <source>
        <dbReference type="Proteomes" id="UP000823913"/>
    </source>
</evidence>
<reference evidence="1" key="1">
    <citation type="submission" date="2020-10" db="EMBL/GenBank/DDBJ databases">
        <authorList>
            <person name="Gilroy R."/>
        </authorList>
    </citation>
    <scope>NUCLEOTIDE SEQUENCE</scope>
    <source>
        <strain evidence="1">ChiW16-3235</strain>
    </source>
</reference>
<gene>
    <name evidence="1" type="ORF">IAB94_05810</name>
</gene>
<organism evidence="1 2">
    <name type="scientific">Candidatus Coproplasma avicola</name>
    <dbReference type="NCBI Taxonomy" id="2840744"/>
    <lineage>
        <taxon>Bacteria</taxon>
        <taxon>Bacillati</taxon>
        <taxon>Bacillota</taxon>
        <taxon>Clostridia</taxon>
        <taxon>Eubacteriales</taxon>
        <taxon>Candidatus Coproplasma</taxon>
    </lineage>
</organism>
<name>A0A9D1E6R9_9FIRM</name>
<sequence length="90" mass="9987">MFTLICDRPPFIRITASATPVEAEAIFSCPVLYREEGQLSPVPPLPCKYVIARPFDDFASIAKMTGCDGEKLQNFNGGIVYPSRKIYLCP</sequence>
<dbReference type="Proteomes" id="UP000823913">
    <property type="component" value="Unassembled WGS sequence"/>
</dbReference>
<evidence type="ECO:0008006" key="3">
    <source>
        <dbReference type="Google" id="ProtNLM"/>
    </source>
</evidence>
<comment type="caution">
    <text evidence="1">The sequence shown here is derived from an EMBL/GenBank/DDBJ whole genome shotgun (WGS) entry which is preliminary data.</text>
</comment>
<accession>A0A9D1E6R9</accession>
<dbReference type="EMBL" id="DVHK01000116">
    <property type="protein sequence ID" value="HIR67543.1"/>
    <property type="molecule type" value="Genomic_DNA"/>
</dbReference>
<protein>
    <recommendedName>
        <fullName evidence="3">LysM domain-containing protein</fullName>
    </recommendedName>
</protein>
<dbReference type="AlphaFoldDB" id="A0A9D1E6R9"/>
<proteinExistence type="predicted"/>
<evidence type="ECO:0000313" key="1">
    <source>
        <dbReference type="EMBL" id="HIR67543.1"/>
    </source>
</evidence>